<comment type="caution">
    <text evidence="2">The sequence shown here is derived from an EMBL/GenBank/DDBJ whole genome shotgun (WGS) entry which is preliminary data.</text>
</comment>
<keyword evidence="1" id="KW-0812">Transmembrane</keyword>
<dbReference type="Proteomes" id="UP000003610">
    <property type="component" value="Unassembled WGS sequence"/>
</dbReference>
<evidence type="ECO:0000313" key="2">
    <source>
        <dbReference type="EMBL" id="EFL45102.1"/>
    </source>
</evidence>
<accession>E1KTJ3</accession>
<organism evidence="2 3">
    <name type="scientific">Prevotella disiens FB035-09AN</name>
    <dbReference type="NCBI Taxonomy" id="866771"/>
    <lineage>
        <taxon>Bacteria</taxon>
        <taxon>Pseudomonadati</taxon>
        <taxon>Bacteroidota</taxon>
        <taxon>Bacteroidia</taxon>
        <taxon>Bacteroidales</taxon>
        <taxon>Prevotellaceae</taxon>
        <taxon>Prevotella</taxon>
    </lineage>
</organism>
<evidence type="ECO:0000256" key="1">
    <source>
        <dbReference type="SAM" id="Phobius"/>
    </source>
</evidence>
<dbReference type="EMBL" id="AEDO01000056">
    <property type="protein sequence ID" value="EFL45102.1"/>
    <property type="molecule type" value="Genomic_DNA"/>
</dbReference>
<keyword evidence="1" id="KW-1133">Transmembrane helix</keyword>
<dbReference type="AlphaFoldDB" id="E1KTJ3"/>
<proteinExistence type="predicted"/>
<reference evidence="2 3" key="1">
    <citation type="submission" date="2010-08" db="EMBL/GenBank/DDBJ databases">
        <authorList>
            <person name="Durkin A.S."/>
            <person name="Madupu R."/>
            <person name="Torralba M."/>
            <person name="Gillis M."/>
            <person name="Methe B."/>
            <person name="Sutton G."/>
            <person name="Nelson K.E."/>
        </authorList>
    </citation>
    <scope>NUCLEOTIDE SEQUENCE [LARGE SCALE GENOMIC DNA]</scope>
    <source>
        <strain evidence="2 3">FB035-09AN</strain>
    </source>
</reference>
<gene>
    <name evidence="2" type="ORF">HMPREF9296_1803</name>
</gene>
<name>E1KTJ3_9BACT</name>
<feature type="transmembrane region" description="Helical" evidence="1">
    <location>
        <begin position="12"/>
        <end position="34"/>
    </location>
</feature>
<evidence type="ECO:0000313" key="3">
    <source>
        <dbReference type="Proteomes" id="UP000003610"/>
    </source>
</evidence>
<sequence>MSRVDLSPKSDLINFVKFIIMYVCGGHFTLYFHLY</sequence>
<protein>
    <submittedName>
        <fullName evidence="2">Uncharacterized protein</fullName>
    </submittedName>
</protein>
<keyword evidence="1" id="KW-0472">Membrane</keyword>